<gene>
    <name evidence="1" type="ORF">ATPR_1827</name>
</gene>
<dbReference type="RefSeq" id="WP_006558846.1">
    <property type="nucleotide sequence ID" value="NZ_BABS01000051.1"/>
</dbReference>
<comment type="caution">
    <text evidence="1">The sequence shown here is derived from an EMBL/GenBank/DDBJ whole genome shotgun (WGS) entry which is preliminary data.</text>
</comment>
<dbReference type="Proteomes" id="UP000004319">
    <property type="component" value="Unassembled WGS sequence"/>
</dbReference>
<accession>F7VEM8</accession>
<sequence length="89" mass="9572">MAVKAGPLAGAGNTCRNVLNWGLLELGGAHTMSAQTMENKRAGQSRCSDRPCNRFAIPRASLEPVPFARARYLHQCCTHPLLPVARSGL</sequence>
<evidence type="ECO:0000313" key="1">
    <source>
        <dbReference type="EMBL" id="GAA08823.1"/>
    </source>
</evidence>
<proteinExistence type="predicted"/>
<dbReference type="EMBL" id="BABS01000051">
    <property type="protein sequence ID" value="GAA08823.1"/>
    <property type="molecule type" value="Genomic_DNA"/>
</dbReference>
<name>F7VEM8_9PROT</name>
<evidence type="ECO:0000313" key="2">
    <source>
        <dbReference type="Proteomes" id="UP000004319"/>
    </source>
</evidence>
<dbReference type="AlphaFoldDB" id="F7VEM8"/>
<reference evidence="1 2" key="1">
    <citation type="journal article" date="2011" name="Biochem. Biophys. Res. Commun.">
        <title>Increased number of Arginine-based salt bridges contributes to the thermotolerance of thermotolerant acetic acid bacteria, Acetobacter tropicalis SKU1100.</title>
        <authorList>
            <person name="Matsutani M."/>
            <person name="Hirakawa H."/>
            <person name="Nishikura M."/>
            <person name="Soemphol W."/>
            <person name="Ali I.A.I."/>
            <person name="Yakushi T."/>
            <person name="Matsushita K."/>
        </authorList>
    </citation>
    <scope>NUCLEOTIDE SEQUENCE [LARGE SCALE GENOMIC DNA]</scope>
    <source>
        <strain evidence="1 2">NBRC 101654</strain>
    </source>
</reference>
<protein>
    <submittedName>
        <fullName evidence="1">Uncharacterized protein</fullName>
    </submittedName>
</protein>
<organism evidence="1 2">
    <name type="scientific">Acetobacter tropicalis NBRC 101654</name>
    <dbReference type="NCBI Taxonomy" id="749388"/>
    <lineage>
        <taxon>Bacteria</taxon>
        <taxon>Pseudomonadati</taxon>
        <taxon>Pseudomonadota</taxon>
        <taxon>Alphaproteobacteria</taxon>
        <taxon>Acetobacterales</taxon>
        <taxon>Acetobacteraceae</taxon>
        <taxon>Acetobacter</taxon>
    </lineage>
</organism>